<accession>A0A424WGE6</accession>
<organism evidence="2 3">
    <name type="scientific">Alcaligenes xylosoxydans xylosoxydans</name>
    <name type="common">Achromobacter xylosoxidans</name>
    <dbReference type="NCBI Taxonomy" id="85698"/>
    <lineage>
        <taxon>Bacteria</taxon>
        <taxon>Pseudomonadati</taxon>
        <taxon>Pseudomonadota</taxon>
        <taxon>Betaproteobacteria</taxon>
        <taxon>Burkholderiales</taxon>
        <taxon>Alcaligenaceae</taxon>
        <taxon>Achromobacter</taxon>
    </lineage>
</organism>
<dbReference type="OrthoDB" id="8654095at2"/>
<gene>
    <name evidence="2" type="ORF">DY367_07550</name>
</gene>
<sequence length="327" mass="35075">MLISAITRQKVARVSMELFQFGSFGEYEAAVVDVDLKVRLLGPQDGGWRLGHADVGGITVQRGIEAVPNLCEAAVAATHFMFLISDAGSASAWLNGVALGPDKLAVLAPGRGFVFRADGPNSWVTIAIPLSSPLLQADDEVGGILRYWSRTTSVLTASPAHIAALQQAALCAADSRMPGEAGRVLIENAIATMVFSRRPRPAPGGRPGVSLHELCNATLTLFRAMDGDGRKSAGYDGLSVGDRSLRTFFRHCFGLSPTQYLHLRQLHAVHAALASAVAGEWSIAEIFERQGYPYSNYALTRYRALFGETPSATRRRFFNAASQLGVS</sequence>
<proteinExistence type="predicted"/>
<dbReference type="GO" id="GO:0003700">
    <property type="term" value="F:DNA-binding transcription factor activity"/>
    <property type="evidence" value="ECO:0007669"/>
    <property type="project" value="InterPro"/>
</dbReference>
<evidence type="ECO:0000313" key="3">
    <source>
        <dbReference type="Proteomes" id="UP000285324"/>
    </source>
</evidence>
<dbReference type="InterPro" id="IPR018060">
    <property type="entry name" value="HTH_AraC"/>
</dbReference>
<protein>
    <submittedName>
        <fullName evidence="2">AraC family transcriptional regulator</fullName>
    </submittedName>
</protein>
<dbReference type="Pfam" id="PF12833">
    <property type="entry name" value="HTH_18"/>
    <property type="match status" value="1"/>
</dbReference>
<evidence type="ECO:0000259" key="1">
    <source>
        <dbReference type="PROSITE" id="PS01124"/>
    </source>
</evidence>
<comment type="caution">
    <text evidence="2">The sequence shown here is derived from an EMBL/GenBank/DDBJ whole genome shotgun (WGS) entry which is preliminary data.</text>
</comment>
<evidence type="ECO:0000313" key="2">
    <source>
        <dbReference type="EMBL" id="RPJ92352.1"/>
    </source>
</evidence>
<dbReference type="PROSITE" id="PS01124">
    <property type="entry name" value="HTH_ARAC_FAMILY_2"/>
    <property type="match status" value="1"/>
</dbReference>
<dbReference type="SMART" id="SM00342">
    <property type="entry name" value="HTH_ARAC"/>
    <property type="match status" value="1"/>
</dbReference>
<dbReference type="Proteomes" id="UP000285324">
    <property type="component" value="Unassembled WGS sequence"/>
</dbReference>
<name>A0A424WGE6_ALCXX</name>
<dbReference type="Gene3D" id="1.10.10.60">
    <property type="entry name" value="Homeodomain-like"/>
    <property type="match status" value="1"/>
</dbReference>
<dbReference type="GO" id="GO:0043565">
    <property type="term" value="F:sequence-specific DNA binding"/>
    <property type="evidence" value="ECO:0007669"/>
    <property type="project" value="InterPro"/>
</dbReference>
<reference evidence="2 3" key="1">
    <citation type="submission" date="2018-08" db="EMBL/GenBank/DDBJ databases">
        <title>Achromobacter xylosoxidans Genome sequencing and assembly.</title>
        <authorList>
            <person name="Wang R."/>
            <person name="Rensing C."/>
            <person name="Li Y."/>
        </authorList>
    </citation>
    <scope>NUCLEOTIDE SEQUENCE [LARGE SCALE GENOMIC DNA]</scope>
    <source>
        <strain evidence="2 3">GD003A</strain>
    </source>
</reference>
<dbReference type="EMBL" id="QVXO01000008">
    <property type="protein sequence ID" value="RPJ92352.1"/>
    <property type="molecule type" value="Genomic_DNA"/>
</dbReference>
<feature type="domain" description="HTH araC/xylS-type" evidence="1">
    <location>
        <begin position="238"/>
        <end position="316"/>
    </location>
</feature>
<dbReference type="AlphaFoldDB" id="A0A424WGE6"/>